<feature type="domain" description="Integrase catalytic" evidence="21">
    <location>
        <begin position="920"/>
        <end position="1096"/>
    </location>
</feature>
<dbReference type="RefSeq" id="XP_065963903.1">
    <property type="nucleotide sequence ID" value="XM_066105276.1"/>
</dbReference>
<dbReference type="InterPro" id="IPR021109">
    <property type="entry name" value="Peptidase_aspartic_dom_sf"/>
</dbReference>
<keyword evidence="13" id="KW-0229">DNA integration</keyword>
<evidence type="ECO:0000256" key="15">
    <source>
        <dbReference type="ARBA" id="ARBA00022932"/>
    </source>
</evidence>
<name>A0A834S2P0_9PLEO</name>
<dbReference type="Gene3D" id="3.10.10.10">
    <property type="entry name" value="HIV Type 1 Reverse Transcriptase, subunit A, domain 1"/>
    <property type="match status" value="1"/>
</dbReference>
<dbReference type="PANTHER" id="PTHR37984">
    <property type="entry name" value="PROTEIN CBG26694"/>
    <property type="match status" value="1"/>
</dbReference>
<evidence type="ECO:0000256" key="2">
    <source>
        <dbReference type="ARBA" id="ARBA00012493"/>
    </source>
</evidence>
<dbReference type="SUPFAM" id="SSF54160">
    <property type="entry name" value="Chromo domain-like"/>
    <property type="match status" value="1"/>
</dbReference>
<keyword evidence="15" id="KW-0239">DNA-directed DNA polymerase</keyword>
<dbReference type="CDD" id="cd09274">
    <property type="entry name" value="RNase_HI_RT_Ty3"/>
    <property type="match status" value="1"/>
</dbReference>
<dbReference type="InterPro" id="IPR012337">
    <property type="entry name" value="RNaseH-like_sf"/>
</dbReference>
<keyword evidence="3 22" id="KW-0645">Protease</keyword>
<evidence type="ECO:0000256" key="12">
    <source>
        <dbReference type="ARBA" id="ARBA00022884"/>
    </source>
</evidence>
<keyword evidence="4" id="KW-0808">Transferase</keyword>
<gene>
    <name evidence="22" type="ORF">PtrM4_056780</name>
</gene>
<evidence type="ECO:0000256" key="8">
    <source>
        <dbReference type="ARBA" id="ARBA00022750"/>
    </source>
</evidence>
<keyword evidence="8" id="KW-0064">Aspartyl protease</keyword>
<dbReference type="Pfam" id="PF00665">
    <property type="entry name" value="rve"/>
    <property type="match status" value="1"/>
</dbReference>
<evidence type="ECO:0000256" key="7">
    <source>
        <dbReference type="ARBA" id="ARBA00022723"/>
    </source>
</evidence>
<evidence type="ECO:0000256" key="4">
    <source>
        <dbReference type="ARBA" id="ARBA00022679"/>
    </source>
</evidence>
<dbReference type="GO" id="GO:0003723">
    <property type="term" value="F:RNA binding"/>
    <property type="evidence" value="ECO:0007669"/>
    <property type="project" value="UniProtKB-KW"/>
</dbReference>
<dbReference type="GO" id="GO:0003964">
    <property type="term" value="F:RNA-directed DNA polymerase activity"/>
    <property type="evidence" value="ECO:0007669"/>
    <property type="project" value="UniProtKB-KW"/>
</dbReference>
<dbReference type="GO" id="GO:0004519">
    <property type="term" value="F:endonuclease activity"/>
    <property type="evidence" value="ECO:0007669"/>
    <property type="project" value="UniProtKB-KW"/>
</dbReference>
<dbReference type="KEGG" id="ptrr:90955298"/>
<dbReference type="Pfam" id="PF00385">
    <property type="entry name" value="Chromo"/>
    <property type="match status" value="1"/>
</dbReference>
<dbReference type="Pfam" id="PF17917">
    <property type="entry name" value="RT_RNaseH"/>
    <property type="match status" value="1"/>
</dbReference>
<comment type="subunit">
    <text evidence="1">Component of the NuA4 histone acetyltransferase complex.</text>
</comment>
<dbReference type="Gene3D" id="2.40.50.40">
    <property type="match status" value="1"/>
</dbReference>
<dbReference type="CDD" id="cd00303">
    <property type="entry name" value="retropepsin_like"/>
    <property type="match status" value="1"/>
</dbReference>
<dbReference type="Gene3D" id="3.30.70.270">
    <property type="match status" value="2"/>
</dbReference>
<dbReference type="GO" id="GO:0005634">
    <property type="term" value="C:nucleus"/>
    <property type="evidence" value="ECO:0007669"/>
    <property type="project" value="UniProtKB-ARBA"/>
</dbReference>
<dbReference type="SUPFAM" id="SSF56672">
    <property type="entry name" value="DNA/RNA polymerases"/>
    <property type="match status" value="2"/>
</dbReference>
<dbReference type="InterPro" id="IPR056924">
    <property type="entry name" value="SH3_Tf2-1"/>
</dbReference>
<evidence type="ECO:0000256" key="16">
    <source>
        <dbReference type="ARBA" id="ARBA00023125"/>
    </source>
</evidence>
<dbReference type="InterPro" id="IPR050951">
    <property type="entry name" value="Retrovirus_Pol_polyprotein"/>
</dbReference>
<comment type="caution">
    <text evidence="22">The sequence shown here is derived from an EMBL/GenBank/DDBJ whole genome shotgun (WGS) entry which is preliminary data.</text>
</comment>
<dbReference type="SUPFAM" id="SSF50630">
    <property type="entry name" value="Acid proteases"/>
    <property type="match status" value="1"/>
</dbReference>
<dbReference type="Gene3D" id="3.30.420.10">
    <property type="entry name" value="Ribonuclease H-like superfamily/Ribonuclease H"/>
    <property type="match status" value="1"/>
</dbReference>
<dbReference type="PROSITE" id="PS50013">
    <property type="entry name" value="CHROMO_2"/>
    <property type="match status" value="1"/>
</dbReference>
<dbReference type="Pfam" id="PF13975">
    <property type="entry name" value="gag-asp_proteas"/>
    <property type="match status" value="1"/>
</dbReference>
<proteinExistence type="predicted"/>
<dbReference type="InterPro" id="IPR036397">
    <property type="entry name" value="RNaseH_sf"/>
</dbReference>
<dbReference type="Pfam" id="PF24626">
    <property type="entry name" value="SH3_Tf2-1"/>
    <property type="match status" value="1"/>
</dbReference>
<dbReference type="InterPro" id="IPR043502">
    <property type="entry name" value="DNA/RNA_pol_sf"/>
</dbReference>
<accession>A0A834S2P0</accession>
<keyword evidence="5" id="KW-0548">Nucleotidyltransferase</keyword>
<dbReference type="InterPro" id="IPR023780">
    <property type="entry name" value="Chromo_domain"/>
</dbReference>
<evidence type="ECO:0000256" key="10">
    <source>
        <dbReference type="ARBA" id="ARBA00022801"/>
    </source>
</evidence>
<dbReference type="GO" id="GO:0003677">
    <property type="term" value="F:DNA binding"/>
    <property type="evidence" value="ECO:0007669"/>
    <property type="project" value="UniProtKB-KW"/>
</dbReference>
<dbReference type="InterPro" id="IPR016197">
    <property type="entry name" value="Chromo-like_dom_sf"/>
</dbReference>
<keyword evidence="12" id="KW-0694">RNA-binding</keyword>
<protein>
    <recommendedName>
        <fullName evidence="2">RNA-directed DNA polymerase</fullName>
        <ecNumber evidence="2">2.7.7.49</ecNumber>
    </recommendedName>
</protein>
<feature type="region of interest" description="Disordered" evidence="18">
    <location>
        <begin position="676"/>
        <end position="700"/>
    </location>
</feature>
<dbReference type="PROSITE" id="PS50994">
    <property type="entry name" value="INTEGRASE"/>
    <property type="match status" value="1"/>
</dbReference>
<dbReference type="InterPro" id="IPR041588">
    <property type="entry name" value="Integrase_H2C2"/>
</dbReference>
<dbReference type="GO" id="GO:0015074">
    <property type="term" value="P:DNA integration"/>
    <property type="evidence" value="ECO:0007669"/>
    <property type="project" value="UniProtKB-KW"/>
</dbReference>
<dbReference type="InterPro" id="IPR000953">
    <property type="entry name" value="Chromo/chromo_shadow_dom"/>
</dbReference>
<evidence type="ECO:0000256" key="3">
    <source>
        <dbReference type="ARBA" id="ARBA00022670"/>
    </source>
</evidence>
<dbReference type="GO" id="GO:0006508">
    <property type="term" value="P:proteolysis"/>
    <property type="evidence" value="ECO:0007669"/>
    <property type="project" value="UniProtKB-KW"/>
</dbReference>
<keyword evidence="6" id="KW-0540">Nuclease</keyword>
<dbReference type="InterPro" id="IPR001584">
    <property type="entry name" value="Integrase_cat-core"/>
</dbReference>
<evidence type="ECO:0000259" key="21">
    <source>
        <dbReference type="PROSITE" id="PS50994"/>
    </source>
</evidence>
<dbReference type="EC" id="2.7.7.49" evidence="2"/>
<dbReference type="GO" id="GO:0046872">
    <property type="term" value="F:metal ion binding"/>
    <property type="evidence" value="ECO:0007669"/>
    <property type="project" value="UniProtKB-KW"/>
</dbReference>
<dbReference type="InterPro" id="IPR043128">
    <property type="entry name" value="Rev_trsase/Diguanyl_cyclase"/>
</dbReference>
<dbReference type="CDD" id="cd01647">
    <property type="entry name" value="RT_LTR"/>
    <property type="match status" value="1"/>
</dbReference>
<keyword evidence="10" id="KW-0378">Hydrolase</keyword>
<feature type="domain" description="Reverse transcriptase" evidence="20">
    <location>
        <begin position="290"/>
        <end position="469"/>
    </location>
</feature>
<dbReference type="Gene3D" id="2.40.70.10">
    <property type="entry name" value="Acid Proteases"/>
    <property type="match status" value="1"/>
</dbReference>
<evidence type="ECO:0000259" key="19">
    <source>
        <dbReference type="PROSITE" id="PS50013"/>
    </source>
</evidence>
<evidence type="ECO:0000256" key="17">
    <source>
        <dbReference type="ARBA" id="ARBA00023172"/>
    </source>
</evidence>
<evidence type="ECO:0000259" key="20">
    <source>
        <dbReference type="PROSITE" id="PS50878"/>
    </source>
</evidence>
<dbReference type="EMBL" id="NQIK02000002">
    <property type="protein sequence ID" value="KAF7574055.1"/>
    <property type="molecule type" value="Genomic_DNA"/>
</dbReference>
<dbReference type="PANTHER" id="PTHR37984:SF5">
    <property type="entry name" value="PROTEIN NYNRIN-LIKE"/>
    <property type="match status" value="1"/>
</dbReference>
<dbReference type="SUPFAM" id="SSF53098">
    <property type="entry name" value="Ribonuclease H-like"/>
    <property type="match status" value="1"/>
</dbReference>
<keyword evidence="14" id="KW-0695">RNA-directed DNA polymerase</keyword>
<evidence type="ECO:0000256" key="9">
    <source>
        <dbReference type="ARBA" id="ARBA00022759"/>
    </source>
</evidence>
<evidence type="ECO:0000313" key="23">
    <source>
        <dbReference type="Proteomes" id="UP000245464"/>
    </source>
</evidence>
<keyword evidence="11" id="KW-0460">Magnesium</keyword>
<evidence type="ECO:0000313" key="22">
    <source>
        <dbReference type="EMBL" id="KAF7574055.1"/>
    </source>
</evidence>
<dbReference type="Pfam" id="PF17921">
    <property type="entry name" value="Integrase_H2C2"/>
    <property type="match status" value="1"/>
</dbReference>
<dbReference type="GO" id="GO:0006310">
    <property type="term" value="P:DNA recombination"/>
    <property type="evidence" value="ECO:0007669"/>
    <property type="project" value="UniProtKB-KW"/>
</dbReference>
<dbReference type="InterPro" id="IPR041373">
    <property type="entry name" value="RT_RNaseH"/>
</dbReference>
<keyword evidence="7" id="KW-0479">Metal-binding</keyword>
<evidence type="ECO:0000256" key="11">
    <source>
        <dbReference type="ARBA" id="ARBA00022842"/>
    </source>
</evidence>
<evidence type="ECO:0000256" key="6">
    <source>
        <dbReference type="ARBA" id="ARBA00022722"/>
    </source>
</evidence>
<organism evidence="22 23">
    <name type="scientific">Pyrenophora tritici-repentis</name>
    <dbReference type="NCBI Taxonomy" id="45151"/>
    <lineage>
        <taxon>Eukaryota</taxon>
        <taxon>Fungi</taxon>
        <taxon>Dikarya</taxon>
        <taxon>Ascomycota</taxon>
        <taxon>Pezizomycotina</taxon>
        <taxon>Dothideomycetes</taxon>
        <taxon>Pleosporomycetidae</taxon>
        <taxon>Pleosporales</taxon>
        <taxon>Pleosporineae</taxon>
        <taxon>Pleosporaceae</taxon>
        <taxon>Pyrenophora</taxon>
    </lineage>
</organism>
<dbReference type="GO" id="GO:0006338">
    <property type="term" value="P:chromatin remodeling"/>
    <property type="evidence" value="ECO:0007669"/>
    <property type="project" value="UniProtKB-ARBA"/>
</dbReference>
<keyword evidence="16" id="KW-0238">DNA-binding</keyword>
<dbReference type="FunFam" id="3.30.70.270:FF:000020">
    <property type="entry name" value="Transposon Tf2-6 polyprotein-like Protein"/>
    <property type="match status" value="1"/>
</dbReference>
<dbReference type="Proteomes" id="UP000245464">
    <property type="component" value="Chromosome 2"/>
</dbReference>
<feature type="domain" description="Chromo" evidence="19">
    <location>
        <begin position="1243"/>
        <end position="1313"/>
    </location>
</feature>
<dbReference type="SMART" id="SM00298">
    <property type="entry name" value="CHROMO"/>
    <property type="match status" value="1"/>
</dbReference>
<evidence type="ECO:0000256" key="5">
    <source>
        <dbReference type="ARBA" id="ARBA00022695"/>
    </source>
</evidence>
<evidence type="ECO:0000256" key="1">
    <source>
        <dbReference type="ARBA" id="ARBA00011353"/>
    </source>
</evidence>
<dbReference type="Gene3D" id="3.10.20.370">
    <property type="match status" value="1"/>
</dbReference>
<dbReference type="PROSITE" id="PS50878">
    <property type="entry name" value="RT_POL"/>
    <property type="match status" value="2"/>
</dbReference>
<evidence type="ECO:0000256" key="13">
    <source>
        <dbReference type="ARBA" id="ARBA00022908"/>
    </source>
</evidence>
<dbReference type="GO" id="GO:0003887">
    <property type="term" value="F:DNA-directed DNA polymerase activity"/>
    <property type="evidence" value="ECO:0007669"/>
    <property type="project" value="UniProtKB-KW"/>
</dbReference>
<reference evidence="22 23" key="1">
    <citation type="journal article" date="2018" name="BMC Genomics">
        <title>Comparative genomics of the wheat fungal pathogen Pyrenophora tritici-repentis reveals chromosomal variations and genome plasticity.</title>
        <authorList>
            <person name="Moolhuijzen P."/>
            <person name="See P.T."/>
            <person name="Hane J.K."/>
            <person name="Shi G."/>
            <person name="Liu Z."/>
            <person name="Oliver R.P."/>
            <person name="Moffat C.S."/>
        </authorList>
    </citation>
    <scope>NUCLEOTIDE SEQUENCE [LARGE SCALE GENOMIC DNA]</scope>
    <source>
        <strain evidence="22">M4</strain>
    </source>
</reference>
<evidence type="ECO:0000256" key="18">
    <source>
        <dbReference type="SAM" id="MobiDB-lite"/>
    </source>
</evidence>
<evidence type="ECO:0000256" key="14">
    <source>
        <dbReference type="ARBA" id="ARBA00022918"/>
    </source>
</evidence>
<feature type="domain" description="Reverse transcriptase" evidence="20">
    <location>
        <begin position="1567"/>
        <end position="1818"/>
    </location>
</feature>
<keyword evidence="9" id="KW-0255">Endonuclease</keyword>
<sequence>MTEVHFVSSASIGGKPSKDFSRQLEFPGSALTRPDCWQPISTLIDTGASACFVNQSWVNQHRLDTMPVAKPIRLSLANGGEVDKLTQAVDLPVRHGSHTHNVLCYVTNIGKYDVILGMNWMDYHQPALHFGDQRSLTFAKAGCKLNCLHEGLPETVYENGVCHSHVQLVKGDYQTGDTTTKTNKDGKVTTEETMADIYLISAAAATALAAKHPDQVIWLEPRHWAKLAKPPDEDREGIGVAAVSQTDFEKYMHKMEQPYMTRDQIGQLPHVYGLTRTETEAVKKYIDDMLQKGLIKASNSPFASPVLIVKKPGGGLRICVDYRALNNVTKKNRNAPPAIKETLARMAKVQIMSLVDVVAAFNTVRIKEGDEEKTAFLTRYGLYEYMVMPFGLCNAPGTFQNFINETLREYLDVICTAYLDDILIYSDNEKDHRSHVLKVLRKIQGAGLSLDPTKCKFETKRVKYLGLILTTDGIEMDPEKVSTVLDWQLPRSVKDMQSFLGFCNFYRRFIKGFSYIAKPLTELTKEGSQRHFPLQANGQAAKAFEQLKLAFKTAGVLSHFDPDLETWLETDASDFVTAAILSQMHKGVLRPVAFLSHKMTSAECNYEIYDKELLAIVRAFEEWRFELSGTDDPILVLSDHQALQTFMTTKRLNRRQARWAEFLAEFNFRVKYRPGKQGTKPDALTRRPGDLPANAEDERRQHQVQVILKPDQVDPECRVATFSFHFDGGSRHAVYLANALVSLAMMMYQDSETDDFSDEYLFALGDTAEVDDTSAAPLTEPDTSLDEANILQTVRQAYPDDDIVQVILKAKADGQRRIPYHLIHGPNRIRLELGDCSIHDGVFYVKKKVYIPESGTLRTRIIERVHRSYCGGHSGKHGSYDMLNRWYYWPKMINDVAQYVKNCLACRRSKSYRDGKHGLLHPLPIPERYWSSISMDYITHLPPCTDNGRTYTNVLVIVDRLSKKKKFIPVVDLKVDTLVKAFVEYVWREEGYPDSIVSDRGAQFLSHFWTRLCQRLGTKPKLSTGYHPETDGQTENANAWLKQYLRSYINYEQDNWALFLPMAEFEANNAINASTGTTAFRLTKGYDPKSGLEPPKVNTGLTAPARRDQDNANKFAEKLDALRKALRLELQWSQAKQAEYANDARLPAPEFKVGDQVMLDARNFRTTRPSLSLDFKNRGPFTVTRVIDNMAYELLLPPEMGKLHNVFHPWLLHLHEEAPLPGQLRDSAPAEFADPDEEDGTSYEVEAVLDSRVNKRLKDPYSRSGLLQYLVRWTNYPAGTDNPSWEPYMNLVDSADIVQQYHESRPKAPGPHRKFATLAGKQDLLMITVIASSNNPKPPPGAPTIQQTEETIGPRSFRNTGNIADSNGNIIIIQTAANKAIPITRLGPKPKAWWNKELTKLRQDTSHYRRIFKEKLETTAIHDAYLEKRDFLRARNTYNKAIKDAKRKHWNEFLEKEDPQSIYKAMAYTKDNKVERIPPIQGETSFDKKCQAFRNTLFPPPPITEAPTFTNYQEKRWDWPALSTTELERACSSQVKSSTPGPDAITQDIITAAYKAQPQTMFRAFSLLFNYGYHPKCWKQATGAVLKKASKPDYSIPKAYRVITLLSCLGKINERITASRLSNLAEITELLHPTQIGHQKQKGQITSTIFLDVKGAFDHVSHNQFLRTLKKLGLPISLIAWTKSFFSNRSLRLSFDNKTQEFSEIIAGIPQGSPVSPIFFLIYTRDLFPGLQSFNLSYIDDLSLSTSSTSLKKNVKILEQQVRLLSHRGKNLAIMFDIAKTELIHFTAKKERKERSLQLPDNTIVEPKDTIKWLGIHIDNRLSFKEHIATRVSQATKAFHRLGRLANIERGLSPKAVRQLYLACVTVTG</sequence>
<dbReference type="InterPro" id="IPR000477">
    <property type="entry name" value="RT_dom"/>
</dbReference>
<keyword evidence="17" id="KW-0233">DNA recombination</keyword>
<dbReference type="Pfam" id="PF00078">
    <property type="entry name" value="RVT_1"/>
    <property type="match status" value="2"/>
</dbReference>
<dbReference type="GeneID" id="90955298"/>
<dbReference type="Gene3D" id="1.10.340.70">
    <property type="match status" value="1"/>
</dbReference>
<dbReference type="GO" id="GO:0004190">
    <property type="term" value="F:aspartic-type endopeptidase activity"/>
    <property type="evidence" value="ECO:0007669"/>
    <property type="project" value="UniProtKB-KW"/>
</dbReference>